<feature type="non-terminal residue" evidence="2">
    <location>
        <position position="1"/>
    </location>
</feature>
<reference evidence="2" key="2">
    <citation type="submission" date="2013-05" db="EMBL/GenBank/DDBJ databases">
        <authorList>
            <person name="Carter J.-M."/>
            <person name="Baker S.C."/>
            <person name="Pink R."/>
            <person name="Carter D.R.F."/>
            <person name="Collins A."/>
            <person name="Tomlin J."/>
            <person name="Gibbs M."/>
            <person name="Breuker C.J."/>
        </authorList>
    </citation>
    <scope>NUCLEOTIDE SEQUENCE</scope>
    <source>
        <tissue evidence="2">Ovary</tissue>
    </source>
</reference>
<dbReference type="EMBL" id="GAIX01010988">
    <property type="protein sequence ID" value="JAA81572.1"/>
    <property type="molecule type" value="Transcribed_RNA"/>
</dbReference>
<keyword evidence="1" id="KW-1133">Transmembrane helix</keyword>
<organism evidence="2">
    <name type="scientific">Pararge aegeria</name>
    <name type="common">speckled wood butterfly</name>
    <dbReference type="NCBI Taxonomy" id="116150"/>
    <lineage>
        <taxon>Eukaryota</taxon>
        <taxon>Metazoa</taxon>
        <taxon>Ecdysozoa</taxon>
        <taxon>Arthropoda</taxon>
        <taxon>Hexapoda</taxon>
        <taxon>Insecta</taxon>
        <taxon>Pterygota</taxon>
        <taxon>Neoptera</taxon>
        <taxon>Endopterygota</taxon>
        <taxon>Lepidoptera</taxon>
        <taxon>Glossata</taxon>
        <taxon>Ditrysia</taxon>
        <taxon>Papilionoidea</taxon>
        <taxon>Nymphalidae</taxon>
        <taxon>Satyrinae</taxon>
        <taxon>Satyrini</taxon>
        <taxon>Parargina</taxon>
        <taxon>Pararge</taxon>
    </lineage>
</organism>
<dbReference type="AlphaFoldDB" id="S4PU33"/>
<protein>
    <submittedName>
        <fullName evidence="2">Uncharacterized protein</fullName>
    </submittedName>
</protein>
<keyword evidence="1" id="KW-0812">Transmembrane</keyword>
<sequence length="68" mass="7742">PAFINEKILLELSSLNNLEIIFHSLIQIIYTLLSVFTLVSRLIIIGRYNARVDSQKSAELESARRILA</sequence>
<proteinExistence type="predicted"/>
<accession>S4PU33</accession>
<reference evidence="2" key="1">
    <citation type="journal article" date="2013" name="BMC Genomics">
        <title>Unscrambling butterfly oogenesis.</title>
        <authorList>
            <person name="Carter J.M."/>
            <person name="Baker S.C."/>
            <person name="Pink R."/>
            <person name="Carter D.R."/>
            <person name="Collins A."/>
            <person name="Tomlin J."/>
            <person name="Gibbs M."/>
            <person name="Breuker C.J."/>
        </authorList>
    </citation>
    <scope>NUCLEOTIDE SEQUENCE</scope>
    <source>
        <tissue evidence="2">Ovary</tissue>
    </source>
</reference>
<name>S4PU33_9NEOP</name>
<evidence type="ECO:0000256" key="1">
    <source>
        <dbReference type="SAM" id="Phobius"/>
    </source>
</evidence>
<feature type="transmembrane region" description="Helical" evidence="1">
    <location>
        <begin position="20"/>
        <end position="44"/>
    </location>
</feature>
<evidence type="ECO:0000313" key="2">
    <source>
        <dbReference type="EMBL" id="JAA81572.1"/>
    </source>
</evidence>
<keyword evidence="1" id="KW-0472">Membrane</keyword>